<comment type="caution">
    <text evidence="3">The sequence shown here is derived from an EMBL/GenBank/DDBJ whole genome shotgun (WGS) entry which is preliminary data.</text>
</comment>
<sequence length="314" mass="33193">MGGKVNYTLVGLFVLLLGTGFIATVLWLTARTGAAEYDTYVAYFSESVSGLNPKASVKYRGVEVGRVDRIALDRDNPERVQLLLAIERGTPVKEDTVAILSTQGITGLAYVELTGGSREAPMLAAAPGAPWPEIKTGPSLLVRLDTAVTTALTQLSEVAQSFDQISERLLALLDADNQRAIAGTLANVESITGGLAGRMDELGRGLEELKVVLENTARASAGLPEVMRQAQAGIETVKASAASIDRLARDLDGVVVEGGAEMNRLTRETLAPLGPLLAELQRLVGALNRFTQDLEDKPNLLLLGRPAPAPGPGE</sequence>
<dbReference type="Proteomes" id="UP000252707">
    <property type="component" value="Unassembled WGS sequence"/>
</dbReference>
<proteinExistence type="predicted"/>
<name>A0A369BYH4_9GAMM</name>
<evidence type="ECO:0000313" key="3">
    <source>
        <dbReference type="EMBL" id="RCX26371.1"/>
    </source>
</evidence>
<keyword evidence="1" id="KW-0472">Membrane</keyword>
<reference evidence="3 4" key="1">
    <citation type="submission" date="2018-07" db="EMBL/GenBank/DDBJ databases">
        <title>Genomic Encyclopedia of Type Strains, Phase IV (KMG-IV): sequencing the most valuable type-strain genomes for metagenomic binning, comparative biology and taxonomic classification.</title>
        <authorList>
            <person name="Goeker M."/>
        </authorList>
    </citation>
    <scope>NUCLEOTIDE SEQUENCE [LARGE SCALE GENOMIC DNA]</scope>
    <source>
        <strain evidence="3 4">DSM 26407</strain>
    </source>
</reference>
<accession>A0A369BYH4</accession>
<protein>
    <submittedName>
        <fullName evidence="3">Phospholipid/cholesterol/gamma-HCH transport system substrate-binding protein</fullName>
    </submittedName>
</protein>
<keyword evidence="1" id="KW-0812">Transmembrane</keyword>
<dbReference type="RefSeq" id="WP_114280786.1">
    <property type="nucleotide sequence ID" value="NZ_QPJY01000010.1"/>
</dbReference>
<dbReference type="OrthoDB" id="9806984at2"/>
<dbReference type="EMBL" id="QPJY01000010">
    <property type="protein sequence ID" value="RCX26371.1"/>
    <property type="molecule type" value="Genomic_DNA"/>
</dbReference>
<feature type="domain" description="Mce/MlaD" evidence="2">
    <location>
        <begin position="38"/>
        <end position="116"/>
    </location>
</feature>
<dbReference type="PANTHER" id="PTHR36698">
    <property type="entry name" value="BLL5892 PROTEIN"/>
    <property type="match status" value="1"/>
</dbReference>
<keyword evidence="1" id="KW-1133">Transmembrane helix</keyword>
<evidence type="ECO:0000256" key="1">
    <source>
        <dbReference type="SAM" id="Phobius"/>
    </source>
</evidence>
<dbReference type="AlphaFoldDB" id="A0A369BYH4"/>
<dbReference type="InterPro" id="IPR003399">
    <property type="entry name" value="Mce/MlaD"/>
</dbReference>
<gene>
    <name evidence="3" type="ORF">DFQ59_11081</name>
</gene>
<dbReference type="Pfam" id="PF02470">
    <property type="entry name" value="MlaD"/>
    <property type="match status" value="1"/>
</dbReference>
<evidence type="ECO:0000313" key="4">
    <source>
        <dbReference type="Proteomes" id="UP000252707"/>
    </source>
</evidence>
<keyword evidence="4" id="KW-1185">Reference proteome</keyword>
<dbReference type="PANTHER" id="PTHR36698:SF2">
    <property type="entry name" value="MCE_MLAD DOMAIN-CONTAINING PROTEIN"/>
    <property type="match status" value="1"/>
</dbReference>
<feature type="transmembrane region" description="Helical" evidence="1">
    <location>
        <begin position="7"/>
        <end position="28"/>
    </location>
</feature>
<organism evidence="3 4">
    <name type="scientific">Thioalbus denitrificans</name>
    <dbReference type="NCBI Taxonomy" id="547122"/>
    <lineage>
        <taxon>Bacteria</taxon>
        <taxon>Pseudomonadati</taxon>
        <taxon>Pseudomonadota</taxon>
        <taxon>Gammaproteobacteria</taxon>
        <taxon>Chromatiales</taxon>
        <taxon>Ectothiorhodospiraceae</taxon>
        <taxon>Thioalbus</taxon>
    </lineage>
</organism>
<evidence type="ECO:0000259" key="2">
    <source>
        <dbReference type="Pfam" id="PF02470"/>
    </source>
</evidence>